<feature type="domain" description="Ionotropic glutamate receptor C-terminal" evidence="7">
    <location>
        <begin position="46"/>
        <end position="265"/>
    </location>
</feature>
<dbReference type="Pfam" id="PF00497">
    <property type="entry name" value="SBP_bac_3"/>
    <property type="match status" value="1"/>
</dbReference>
<feature type="compositionally biased region" description="Acidic residues" evidence="5">
    <location>
        <begin position="268"/>
        <end position="278"/>
    </location>
</feature>
<evidence type="ECO:0000256" key="1">
    <source>
        <dbReference type="ARBA" id="ARBA00004196"/>
    </source>
</evidence>
<reference evidence="9" key="1">
    <citation type="submission" date="2023-07" db="EMBL/GenBank/DDBJ databases">
        <title>Description of three actinobacteria isolated from air of manufacturing shop in a pharmaceutical factory.</title>
        <authorList>
            <person name="Zhang D.-F."/>
        </authorList>
    </citation>
    <scope>NUCLEOTIDE SEQUENCE [LARGE SCALE GENOMIC DNA]</scope>
    <source>
        <strain evidence="9">CCTCC AB 207010</strain>
    </source>
</reference>
<evidence type="ECO:0000256" key="2">
    <source>
        <dbReference type="ARBA" id="ARBA00010333"/>
    </source>
</evidence>
<sequence length="278" mass="29688">MTSFDMTSPWLKGIAAAGVAGLALTACGSDDESADESGLSLVSAGTLQVCSDLPYAPFEYIDEDGNEVGFDIDIAQAIADDLDLELEIVQTGFEGIQSGVALNANQCDLAISGMTITEERAGNMLFSDPYLDDNLAVLTREDTGITTLEDLEGFDGTVGAQADTTGSVEAQERGLELREYTDSGLLLQGLESGQIEAAFGNISILAYQAAQSDDLFFVDEIETGEQLGIAAELENQELIDEVNRVLAELEESGELDELEQLWFHSDETPDEADDEGDD</sequence>
<dbReference type="EMBL" id="JAVKGT010000019">
    <property type="protein sequence ID" value="MDR5712134.1"/>
    <property type="molecule type" value="Genomic_DNA"/>
</dbReference>
<dbReference type="SMART" id="SM00079">
    <property type="entry name" value="PBPe"/>
    <property type="match status" value="1"/>
</dbReference>
<dbReference type="InterPro" id="IPR001320">
    <property type="entry name" value="Iontro_rcpt_C"/>
</dbReference>
<dbReference type="PANTHER" id="PTHR35936">
    <property type="entry name" value="MEMBRANE-BOUND LYTIC MUREIN TRANSGLYCOSYLASE F"/>
    <property type="match status" value="1"/>
</dbReference>
<evidence type="ECO:0000313" key="8">
    <source>
        <dbReference type="EMBL" id="MDR5712134.1"/>
    </source>
</evidence>
<dbReference type="SUPFAM" id="SSF53850">
    <property type="entry name" value="Periplasmic binding protein-like II"/>
    <property type="match status" value="1"/>
</dbReference>
<comment type="caution">
    <text evidence="8">The sequence shown here is derived from an EMBL/GenBank/DDBJ whole genome shotgun (WGS) entry which is preliminary data.</text>
</comment>
<dbReference type="InterPro" id="IPR001638">
    <property type="entry name" value="Solute-binding_3/MltF_N"/>
</dbReference>
<accession>A0ABU1FTZ1</accession>
<feature type="domain" description="Solute-binding protein family 3/N-terminal" evidence="6">
    <location>
        <begin position="46"/>
        <end position="266"/>
    </location>
</feature>
<protein>
    <submittedName>
        <fullName evidence="8">ABC transporter substrate-binding protein</fullName>
    </submittedName>
</protein>
<organism evidence="8 9">
    <name type="scientific">Nesterenkonia flava</name>
    <dbReference type="NCBI Taxonomy" id="469799"/>
    <lineage>
        <taxon>Bacteria</taxon>
        <taxon>Bacillati</taxon>
        <taxon>Actinomycetota</taxon>
        <taxon>Actinomycetes</taxon>
        <taxon>Micrococcales</taxon>
        <taxon>Micrococcaceae</taxon>
        <taxon>Nesterenkonia</taxon>
    </lineage>
</organism>
<dbReference type="SMART" id="SM00062">
    <property type="entry name" value="PBPb"/>
    <property type="match status" value="1"/>
</dbReference>
<comment type="similarity">
    <text evidence="2 4">Belongs to the bacterial solute-binding protein 3 family.</text>
</comment>
<evidence type="ECO:0000259" key="6">
    <source>
        <dbReference type="SMART" id="SM00062"/>
    </source>
</evidence>
<gene>
    <name evidence="8" type="ORF">RH857_08320</name>
</gene>
<proteinExistence type="inferred from homology"/>
<dbReference type="Gene3D" id="3.40.190.10">
    <property type="entry name" value="Periplasmic binding protein-like II"/>
    <property type="match status" value="2"/>
</dbReference>
<dbReference type="RefSeq" id="WP_310537514.1">
    <property type="nucleotide sequence ID" value="NZ_BAAAOC010000087.1"/>
</dbReference>
<evidence type="ECO:0000259" key="7">
    <source>
        <dbReference type="SMART" id="SM00079"/>
    </source>
</evidence>
<feature type="region of interest" description="Disordered" evidence="5">
    <location>
        <begin position="257"/>
        <end position="278"/>
    </location>
</feature>
<dbReference type="PROSITE" id="PS01039">
    <property type="entry name" value="SBP_BACTERIAL_3"/>
    <property type="match status" value="1"/>
</dbReference>
<evidence type="ECO:0000256" key="5">
    <source>
        <dbReference type="SAM" id="MobiDB-lite"/>
    </source>
</evidence>
<dbReference type="InterPro" id="IPR018313">
    <property type="entry name" value="SBP_3_CS"/>
</dbReference>
<comment type="subcellular location">
    <subcellularLocation>
        <location evidence="1">Cell envelope</location>
    </subcellularLocation>
</comment>
<name>A0ABU1FTZ1_9MICC</name>
<keyword evidence="9" id="KW-1185">Reference proteome</keyword>
<dbReference type="Proteomes" id="UP001260872">
    <property type="component" value="Unassembled WGS sequence"/>
</dbReference>
<dbReference type="PANTHER" id="PTHR35936:SF17">
    <property type="entry name" value="ARGININE-BINDING EXTRACELLULAR PROTEIN ARTP"/>
    <property type="match status" value="1"/>
</dbReference>
<evidence type="ECO:0000256" key="3">
    <source>
        <dbReference type="ARBA" id="ARBA00022729"/>
    </source>
</evidence>
<evidence type="ECO:0000256" key="4">
    <source>
        <dbReference type="RuleBase" id="RU003744"/>
    </source>
</evidence>
<dbReference type="CDD" id="cd13530">
    <property type="entry name" value="PBP2_peptides_like"/>
    <property type="match status" value="1"/>
</dbReference>
<keyword evidence="3" id="KW-0732">Signal</keyword>
<evidence type="ECO:0000313" key="9">
    <source>
        <dbReference type="Proteomes" id="UP001260872"/>
    </source>
</evidence>